<dbReference type="AlphaFoldDB" id="A0A4Q7N565"/>
<evidence type="ECO:0000256" key="2">
    <source>
        <dbReference type="ARBA" id="ARBA00023315"/>
    </source>
</evidence>
<comment type="caution">
    <text evidence="5">The sequence shown here is derived from an EMBL/GenBank/DDBJ whole genome shotgun (WGS) entry which is preliminary data.</text>
</comment>
<dbReference type="OrthoDB" id="5171393at2"/>
<gene>
    <name evidence="5" type="ORF">EV199_2055</name>
</gene>
<evidence type="ECO:0000313" key="6">
    <source>
        <dbReference type="Proteomes" id="UP000293874"/>
    </source>
</evidence>
<dbReference type="Pfam" id="PF08545">
    <property type="entry name" value="ACP_syn_III"/>
    <property type="match status" value="1"/>
</dbReference>
<feature type="domain" description="Beta-ketoacyl-[acyl-carrier-protein] synthase III N-terminal" evidence="4">
    <location>
        <begin position="130"/>
        <end position="209"/>
    </location>
</feature>
<sequence length="357" mass="39092">MSRNIITGTGAYIPTHIRKNEDFNNSVFLNEDGTPFNKRTDQIIDNFKKITGIEERRYAEAEFSSSEMAAFASQAAIDDSGIDKERISQIIVAHNYGDLKPGTFQPDTVPSIASRVKHKLGIKNPECVAYDVLFGCPGWLQGLIQADCFIKAGAGTIFLVVGTETLSRIIDPFDRDSMIFADGAGACILEKRTDSQPQQGILSAASRSDCLEEVGFINLGTSYSRETDDATGYIKMQGRKVYEYALTNVPAAMKDCLDKSGASIHELKMIFIHQANEKMDESILKAFYQLYGISEPPAAIMPMSIQWLGNSSVATIPTLLHLVRKGAIEGHSLSPGDLIMFASVGAGMNINAVCYRY</sequence>
<dbReference type="InterPro" id="IPR016039">
    <property type="entry name" value="Thiolase-like"/>
</dbReference>
<dbReference type="PANTHER" id="PTHR34069:SF3">
    <property type="entry name" value="ACYL-COA:ACYL-COA ALKYLTRANSFERASE"/>
    <property type="match status" value="1"/>
</dbReference>
<organism evidence="5 6">
    <name type="scientific">Pseudobacter ginsenosidimutans</name>
    <dbReference type="NCBI Taxonomy" id="661488"/>
    <lineage>
        <taxon>Bacteria</taxon>
        <taxon>Pseudomonadati</taxon>
        <taxon>Bacteroidota</taxon>
        <taxon>Chitinophagia</taxon>
        <taxon>Chitinophagales</taxon>
        <taxon>Chitinophagaceae</taxon>
        <taxon>Pseudobacter</taxon>
    </lineage>
</organism>
<evidence type="ECO:0000259" key="4">
    <source>
        <dbReference type="Pfam" id="PF08545"/>
    </source>
</evidence>
<protein>
    <submittedName>
        <fullName evidence="5">3-oxoacyl-[acyl-carrier-protein] synthase-3</fullName>
    </submittedName>
</protein>
<dbReference type="EMBL" id="SGXA01000001">
    <property type="protein sequence ID" value="RZS76176.1"/>
    <property type="molecule type" value="Genomic_DNA"/>
</dbReference>
<dbReference type="SUPFAM" id="SSF53901">
    <property type="entry name" value="Thiolase-like"/>
    <property type="match status" value="1"/>
</dbReference>
<dbReference type="GO" id="GO:0044550">
    <property type="term" value="P:secondary metabolite biosynthetic process"/>
    <property type="evidence" value="ECO:0007669"/>
    <property type="project" value="TreeGrafter"/>
</dbReference>
<dbReference type="Proteomes" id="UP000293874">
    <property type="component" value="Unassembled WGS sequence"/>
</dbReference>
<accession>A0A4Q7N565</accession>
<keyword evidence="1" id="KW-0808">Transferase</keyword>
<dbReference type="InterPro" id="IPR013751">
    <property type="entry name" value="ACP_syn_III_N"/>
</dbReference>
<dbReference type="InterPro" id="IPR013747">
    <property type="entry name" value="ACP_syn_III_C"/>
</dbReference>
<keyword evidence="2" id="KW-0012">Acyltransferase</keyword>
<evidence type="ECO:0000313" key="5">
    <source>
        <dbReference type="EMBL" id="RZS76176.1"/>
    </source>
</evidence>
<dbReference type="PANTHER" id="PTHR34069">
    <property type="entry name" value="3-OXOACYL-[ACYL-CARRIER-PROTEIN] SYNTHASE 3"/>
    <property type="match status" value="1"/>
</dbReference>
<evidence type="ECO:0000259" key="3">
    <source>
        <dbReference type="Pfam" id="PF08541"/>
    </source>
</evidence>
<dbReference type="GO" id="GO:0004315">
    <property type="term" value="F:3-oxoacyl-[acyl-carrier-protein] synthase activity"/>
    <property type="evidence" value="ECO:0007669"/>
    <property type="project" value="InterPro"/>
</dbReference>
<proteinExistence type="predicted"/>
<dbReference type="CDD" id="cd00830">
    <property type="entry name" value="KAS_III"/>
    <property type="match status" value="1"/>
</dbReference>
<reference evidence="5 6" key="1">
    <citation type="submission" date="2019-02" db="EMBL/GenBank/DDBJ databases">
        <title>Genomic Encyclopedia of Type Strains, Phase IV (KMG-IV): sequencing the most valuable type-strain genomes for metagenomic binning, comparative biology and taxonomic classification.</title>
        <authorList>
            <person name="Goeker M."/>
        </authorList>
    </citation>
    <scope>NUCLEOTIDE SEQUENCE [LARGE SCALE GENOMIC DNA]</scope>
    <source>
        <strain evidence="5 6">DSM 18116</strain>
    </source>
</reference>
<evidence type="ECO:0000256" key="1">
    <source>
        <dbReference type="ARBA" id="ARBA00022679"/>
    </source>
</evidence>
<dbReference type="RefSeq" id="WP_130540490.1">
    <property type="nucleotide sequence ID" value="NZ_CP042431.1"/>
</dbReference>
<dbReference type="Gene3D" id="3.40.47.10">
    <property type="match status" value="2"/>
</dbReference>
<name>A0A4Q7N565_9BACT</name>
<dbReference type="GO" id="GO:0006633">
    <property type="term" value="P:fatty acid biosynthetic process"/>
    <property type="evidence" value="ECO:0007669"/>
    <property type="project" value="InterPro"/>
</dbReference>
<keyword evidence="6" id="KW-1185">Reference proteome</keyword>
<dbReference type="Pfam" id="PF08541">
    <property type="entry name" value="ACP_syn_III_C"/>
    <property type="match status" value="1"/>
</dbReference>
<feature type="domain" description="Beta-ketoacyl-[acyl-carrier-protein] synthase III C-terminal" evidence="3">
    <location>
        <begin position="257"/>
        <end position="357"/>
    </location>
</feature>